<feature type="transmembrane region" description="Helical" evidence="2">
    <location>
        <begin position="300"/>
        <end position="320"/>
    </location>
</feature>
<feature type="transmembrane region" description="Helical" evidence="2">
    <location>
        <begin position="406"/>
        <end position="431"/>
    </location>
</feature>
<feature type="transmembrane region" description="Helical" evidence="2">
    <location>
        <begin position="521"/>
        <end position="544"/>
    </location>
</feature>
<feature type="transmembrane region" description="Helical" evidence="2">
    <location>
        <begin position="132"/>
        <end position="156"/>
    </location>
</feature>
<evidence type="ECO:0000256" key="1">
    <source>
        <dbReference type="RuleBase" id="RU369079"/>
    </source>
</evidence>
<proteinExistence type="predicted"/>
<protein>
    <submittedName>
        <fullName evidence="4">TRAP transporter 4TM/12TM fusion protein</fullName>
    </submittedName>
</protein>
<feature type="transmembrane region" description="Helical" evidence="2">
    <location>
        <begin position="38"/>
        <end position="55"/>
    </location>
</feature>
<dbReference type="GO" id="GO:0022857">
    <property type="term" value="F:transmembrane transporter activity"/>
    <property type="evidence" value="ECO:0007669"/>
    <property type="project" value="UniProtKB-UniRule"/>
</dbReference>
<keyword evidence="1" id="KW-0813">Transport</keyword>
<dbReference type="NCBIfam" id="TIGR02123">
    <property type="entry name" value="TRAP_fused"/>
    <property type="match status" value="1"/>
</dbReference>
<evidence type="ECO:0000259" key="3">
    <source>
        <dbReference type="Pfam" id="PF06808"/>
    </source>
</evidence>
<gene>
    <name evidence="4" type="ORF">C8P69_102623</name>
</gene>
<feature type="transmembrane region" description="Helical" evidence="2">
    <location>
        <begin position="7"/>
        <end position="26"/>
    </location>
</feature>
<dbReference type="RefSeq" id="WP_108175430.1">
    <property type="nucleotide sequence ID" value="NZ_PZZL01000002.1"/>
</dbReference>
<evidence type="ECO:0000256" key="2">
    <source>
        <dbReference type="SAM" id="Phobius"/>
    </source>
</evidence>
<comment type="subcellular location">
    <subcellularLocation>
        <location evidence="1">Cell inner membrane</location>
        <topology evidence="1">Multi-pass membrane protein</topology>
    </subcellularLocation>
</comment>
<feature type="transmembrane region" description="Helical" evidence="2">
    <location>
        <begin position="106"/>
        <end position="125"/>
    </location>
</feature>
<organism evidence="4 5">
    <name type="scientific">Phreatobacter oligotrophus</name>
    <dbReference type="NCBI Taxonomy" id="1122261"/>
    <lineage>
        <taxon>Bacteria</taxon>
        <taxon>Pseudomonadati</taxon>
        <taxon>Pseudomonadota</taxon>
        <taxon>Alphaproteobacteria</taxon>
        <taxon>Hyphomicrobiales</taxon>
        <taxon>Phreatobacteraceae</taxon>
        <taxon>Phreatobacter</taxon>
    </lineage>
</organism>
<accession>A0A2T4ZH70</accession>
<feature type="transmembrane region" description="Helical" evidence="2">
    <location>
        <begin position="349"/>
        <end position="378"/>
    </location>
</feature>
<feature type="transmembrane region" description="Helical" evidence="2">
    <location>
        <begin position="481"/>
        <end position="501"/>
    </location>
</feature>
<feature type="transmembrane region" description="Helical" evidence="2">
    <location>
        <begin position="443"/>
        <end position="469"/>
    </location>
</feature>
<comment type="caution">
    <text evidence="4">The sequence shown here is derived from an EMBL/GenBank/DDBJ whole genome shotgun (WGS) entry which is preliminary data.</text>
</comment>
<dbReference type="EMBL" id="PZZL01000002">
    <property type="protein sequence ID" value="PTM61236.1"/>
    <property type="molecule type" value="Genomic_DNA"/>
</dbReference>
<keyword evidence="2" id="KW-1133">Transmembrane helix</keyword>
<dbReference type="OrthoDB" id="9759894at2"/>
<dbReference type="InterPro" id="IPR011853">
    <property type="entry name" value="TRAP_DctM-Dct_fused"/>
</dbReference>
<keyword evidence="2" id="KW-0472">Membrane</keyword>
<name>A0A2T4ZH70_9HYPH</name>
<feature type="transmembrane region" description="Helical" evidence="2">
    <location>
        <begin position="556"/>
        <end position="578"/>
    </location>
</feature>
<keyword evidence="1" id="KW-1003">Cell membrane</keyword>
<feature type="domain" description="TRAP C4-dicarboxylate transport system permease DctM subunit" evidence="3">
    <location>
        <begin position="117"/>
        <end position="554"/>
    </location>
</feature>
<keyword evidence="1" id="KW-0997">Cell inner membrane</keyword>
<dbReference type="InterPro" id="IPR010656">
    <property type="entry name" value="DctM"/>
</dbReference>
<keyword evidence="2" id="KW-0812">Transmembrane</keyword>
<dbReference type="Proteomes" id="UP000241808">
    <property type="component" value="Unassembled WGS sequence"/>
</dbReference>
<dbReference type="Pfam" id="PF06808">
    <property type="entry name" value="DctM"/>
    <property type="match status" value="1"/>
</dbReference>
<evidence type="ECO:0000313" key="4">
    <source>
        <dbReference type="EMBL" id="PTM61236.1"/>
    </source>
</evidence>
<dbReference type="GO" id="GO:0005886">
    <property type="term" value="C:plasma membrane"/>
    <property type="evidence" value="ECO:0007669"/>
    <property type="project" value="UniProtKB-SubCell"/>
</dbReference>
<feature type="transmembrane region" description="Helical" evidence="2">
    <location>
        <begin position="176"/>
        <end position="198"/>
    </location>
</feature>
<feature type="transmembrane region" description="Helical" evidence="2">
    <location>
        <begin position="67"/>
        <end position="86"/>
    </location>
</feature>
<dbReference type="PANTHER" id="PTHR43849">
    <property type="entry name" value="BLL3936 PROTEIN"/>
    <property type="match status" value="1"/>
</dbReference>
<evidence type="ECO:0000313" key="5">
    <source>
        <dbReference type="Proteomes" id="UP000241808"/>
    </source>
</evidence>
<feature type="transmembrane region" description="Helical" evidence="2">
    <location>
        <begin position="605"/>
        <end position="622"/>
    </location>
</feature>
<sequence length="653" mass="69216">MRDLKGPVFWLAAAVAVLASLFHLWTGGFGFLEPREQRSIHLLILLPLAFILYPATERSPKNRPSLVDWLLSALAILPSFYSFTCANGGPYCSSVINLRFETVDPVSPVELVFGIIAIVLVVEALRRAVTPVLAGLVSVGILYLFVTEYMPGVLHFRDIPATQIVETMYLFNSNGIYGSITGISATMVAMFIIFGAFIEGSGVGMLFHNLGMKVAGRQAGGPAKVEVVSSAMFGTISGSSVANVFATGSFTIPAMIKLGYRRQFAAGVEAASSVGGQIMPPVMGAGAFIMAEITNIPYQTIALAAIAGSLLYFFMILVSVHFEAQRLRLTGCDPDEIPDWSVVVRDLHLLIPVFVMVGAMALGYSPSFAAFWGIVAVWPSSWLRTHSRLYPADILRMLATGGRNMVVVALACAGAGIFVACLTVTGMVISFSTIVTGLAGNNLYIAGILIAITVLILGMGVPTTAAYIIGAAIGAPILQQFGVPVLAAHMFVFYFSILADATPPVSVASYAAASIARCSPMAAGVVAFRLAIAGFVVGFSYLHSSALLLQDTWPEIIGEFLANALGLTLLAAGFFGFFRAPLPMLVRLPLIPLGIMATLFDPIPVWWRVAIVLAVCVALYLAQKGAAEREDGVLAGEAAARTEARLARETAAP</sequence>
<dbReference type="AlphaFoldDB" id="A0A2T4ZH70"/>
<comment type="function">
    <text evidence="1">Part of the tripartite ATP-independent periplasmic (TRAP) transport system.</text>
</comment>
<dbReference type="PANTHER" id="PTHR43849:SF2">
    <property type="entry name" value="BLL3936 PROTEIN"/>
    <property type="match status" value="1"/>
</dbReference>
<reference evidence="4 5" key="1">
    <citation type="submission" date="2018-04" db="EMBL/GenBank/DDBJ databases">
        <title>Genomic Encyclopedia of Archaeal and Bacterial Type Strains, Phase II (KMG-II): from individual species to whole genera.</title>
        <authorList>
            <person name="Goeker M."/>
        </authorList>
    </citation>
    <scope>NUCLEOTIDE SEQUENCE [LARGE SCALE GENOMIC DNA]</scope>
    <source>
        <strain evidence="4 5">DSM 25521</strain>
    </source>
</reference>
<keyword evidence="5" id="KW-1185">Reference proteome</keyword>